<name>A0ABV0KQS1_9CYAN</name>
<feature type="compositionally biased region" description="Polar residues" evidence="1">
    <location>
        <begin position="401"/>
        <end position="420"/>
    </location>
</feature>
<proteinExistence type="predicted"/>
<evidence type="ECO:0000313" key="4">
    <source>
        <dbReference type="Proteomes" id="UP001476950"/>
    </source>
</evidence>
<sequence length="619" mass="63604">MNRPLKKILALSSVSLLLGSQAFLPTLPAHAQSAVGPNGCPAGTREGQLNLINNGTFTASPGVVGPLPPNNPAGFTSSTPYRGDGVYPSDNVGGLSIQNGPLTDPATPSGIVSGRGVTAAEASRAGLGNTPINTYLYSNPNANATTPGVPQSAFPNPVVWRQTLTTLRPNTTYNFKGLFFNLLVNVGPPGSNGVPPEIRLQVSSPVDPTGFIQPTTQLRVGDPAQAVPGFEELPNVRQSWIPTQFAFTTGATPNPTTFQILDEANDTFGDDFGFTALGVRECLPTLGVSKSVGTPVLNANGTYTIPYTVLVRNFAPVGQSSFDITNLQLTDNLAQTFANATLNGVTSIQSPTLTVNTAFNGSSNQNLLQGTDTLPSGTTATITFSVNVTPGTGANGLGPFPNTTTVAAISQGGSPLSDQSNDGANADPDGDGNPNNNNTPTVVSLSPTSGGGGSGAFRLVKRITNVTRNGTSLSSINFGTFIDAPGDVDNAPGFTQLQPGGAPIGQINLDPATIKLQSGDDVEYTVYYLSDGTAPAIGVSLCDPIPLSTTLIANTTQVQRNNGVIAAGGTVFAPLAPLPVGNSCTDASNQNGTVIFDLGDIPNTSGNNFGFVRFRVRVN</sequence>
<accession>A0ABV0KQS1</accession>
<evidence type="ECO:0000256" key="2">
    <source>
        <dbReference type="SAM" id="SignalP"/>
    </source>
</evidence>
<dbReference type="EMBL" id="JAMPLM010000038">
    <property type="protein sequence ID" value="MEP1061581.1"/>
    <property type="molecule type" value="Genomic_DNA"/>
</dbReference>
<feature type="compositionally biased region" description="Polar residues" evidence="1">
    <location>
        <begin position="439"/>
        <end position="448"/>
    </location>
</feature>
<keyword evidence="2" id="KW-0732">Signal</keyword>
<gene>
    <name evidence="3" type="ORF">NDI38_24580</name>
</gene>
<dbReference type="RefSeq" id="WP_190446700.1">
    <property type="nucleotide sequence ID" value="NZ_JAMPLM010000038.1"/>
</dbReference>
<feature type="signal peptide" evidence="2">
    <location>
        <begin position="1"/>
        <end position="31"/>
    </location>
</feature>
<protein>
    <recommendedName>
        <fullName evidence="5">DUF11 domain-containing protein</fullName>
    </recommendedName>
</protein>
<reference evidence="3 4" key="1">
    <citation type="submission" date="2022-04" db="EMBL/GenBank/DDBJ databases">
        <title>Positive selection, recombination, and allopatry shape intraspecific diversity of widespread and dominant cyanobacteria.</title>
        <authorList>
            <person name="Wei J."/>
            <person name="Shu W."/>
            <person name="Hu C."/>
        </authorList>
    </citation>
    <scope>NUCLEOTIDE SEQUENCE [LARGE SCALE GENOMIC DNA]</scope>
    <source>
        <strain evidence="3 4">AS-A4</strain>
    </source>
</reference>
<organism evidence="3 4">
    <name type="scientific">Stenomitos frigidus AS-A4</name>
    <dbReference type="NCBI Taxonomy" id="2933935"/>
    <lineage>
        <taxon>Bacteria</taxon>
        <taxon>Bacillati</taxon>
        <taxon>Cyanobacteriota</taxon>
        <taxon>Cyanophyceae</taxon>
        <taxon>Leptolyngbyales</taxon>
        <taxon>Leptolyngbyaceae</taxon>
        <taxon>Stenomitos</taxon>
    </lineage>
</organism>
<feature type="chain" id="PRO_5046946623" description="DUF11 domain-containing protein" evidence="2">
    <location>
        <begin position="32"/>
        <end position="619"/>
    </location>
</feature>
<evidence type="ECO:0000256" key="1">
    <source>
        <dbReference type="SAM" id="MobiDB-lite"/>
    </source>
</evidence>
<evidence type="ECO:0008006" key="5">
    <source>
        <dbReference type="Google" id="ProtNLM"/>
    </source>
</evidence>
<keyword evidence="4" id="KW-1185">Reference proteome</keyword>
<evidence type="ECO:0000313" key="3">
    <source>
        <dbReference type="EMBL" id="MEP1061581.1"/>
    </source>
</evidence>
<comment type="caution">
    <text evidence="3">The sequence shown here is derived from an EMBL/GenBank/DDBJ whole genome shotgun (WGS) entry which is preliminary data.</text>
</comment>
<dbReference type="Proteomes" id="UP001476950">
    <property type="component" value="Unassembled WGS sequence"/>
</dbReference>
<feature type="region of interest" description="Disordered" evidence="1">
    <location>
        <begin position="395"/>
        <end position="452"/>
    </location>
</feature>
<feature type="compositionally biased region" description="Low complexity" evidence="1">
    <location>
        <begin position="421"/>
        <end position="438"/>
    </location>
</feature>